<evidence type="ECO:0000313" key="2">
    <source>
        <dbReference type="EMBL" id="MFC6275598.1"/>
    </source>
</evidence>
<comment type="caution">
    <text evidence="2">The sequence shown here is derived from an EMBL/GenBank/DDBJ whole genome shotgun (WGS) entry which is preliminary data.</text>
</comment>
<evidence type="ECO:0000313" key="3">
    <source>
        <dbReference type="Proteomes" id="UP001596191"/>
    </source>
</evidence>
<feature type="region of interest" description="Disordered" evidence="1">
    <location>
        <begin position="348"/>
        <end position="382"/>
    </location>
</feature>
<protein>
    <submittedName>
        <fullName evidence="2">Uncharacterized protein</fullName>
    </submittedName>
</protein>
<accession>A0ABW1TP28</accession>
<gene>
    <name evidence="2" type="ORF">ACFQET_08740</name>
</gene>
<proteinExistence type="predicted"/>
<evidence type="ECO:0000256" key="1">
    <source>
        <dbReference type="SAM" id="MobiDB-lite"/>
    </source>
</evidence>
<sequence>MNQLTLYNLTKDEFGDFLQGRTIEATSGFYNSDYTYKNGGLITKGTIKSSTPMAQDGVDKTVQVNFNHFPDISADTIKVKKTVKVRVKNTRKKASGKSATELIRTYNAKKTKELNSWLKNNPNATVHEKALKRKGIAAQRKKYSAKTRKKYAQTAKRKKSKAKYAKQVKYENLSFKAHTKTSTMIKSVAKKAKIPLGAVKLIYDRKYPNGYTVSGKPINAIKKLADGASTTVVIKNGKLYIREITTGQKDTVTLNPKSGLLSHPTPTDDDTYNGQKFEVQCLMYKEIDVGALVNVDDTGLKNYGKCVVLSGQREFTASSSTITFQFVPYDAYKKANASKLKKAKSAAAKDSAKAKLKAKNKRAKDGKGKSKVRKRRAARAKK</sequence>
<dbReference type="EMBL" id="JBHSSJ010000012">
    <property type="protein sequence ID" value="MFC6275598.1"/>
    <property type="molecule type" value="Genomic_DNA"/>
</dbReference>
<organism evidence="2 3">
    <name type="scientific">Levilactobacillus tangyuanensis</name>
    <dbReference type="NCBI Taxonomy" id="2486021"/>
    <lineage>
        <taxon>Bacteria</taxon>
        <taxon>Bacillati</taxon>
        <taxon>Bacillota</taxon>
        <taxon>Bacilli</taxon>
        <taxon>Lactobacillales</taxon>
        <taxon>Lactobacillaceae</taxon>
        <taxon>Levilactobacillus</taxon>
    </lineage>
</organism>
<feature type="compositionally biased region" description="Basic residues" evidence="1">
    <location>
        <begin position="369"/>
        <end position="382"/>
    </location>
</feature>
<keyword evidence="3" id="KW-1185">Reference proteome</keyword>
<dbReference type="RefSeq" id="WP_164511015.1">
    <property type="nucleotide sequence ID" value="NZ_JBHSSJ010000012.1"/>
</dbReference>
<reference evidence="3" key="1">
    <citation type="journal article" date="2019" name="Int. J. Syst. Evol. Microbiol.">
        <title>The Global Catalogue of Microorganisms (GCM) 10K type strain sequencing project: providing services to taxonomists for standard genome sequencing and annotation.</title>
        <authorList>
            <consortium name="The Broad Institute Genomics Platform"/>
            <consortium name="The Broad Institute Genome Sequencing Center for Infectious Disease"/>
            <person name="Wu L."/>
            <person name="Ma J."/>
        </authorList>
    </citation>
    <scope>NUCLEOTIDE SEQUENCE [LARGE SCALE GENOMIC DNA]</scope>
    <source>
        <strain evidence="3">CCM 8907</strain>
    </source>
</reference>
<dbReference type="Proteomes" id="UP001596191">
    <property type="component" value="Unassembled WGS sequence"/>
</dbReference>
<name>A0ABW1TP28_9LACO</name>